<dbReference type="Gene3D" id="1.10.287.110">
    <property type="entry name" value="DnaJ domain"/>
    <property type="match status" value="2"/>
</dbReference>
<keyword evidence="1" id="KW-0143">Chaperone</keyword>
<evidence type="ECO:0000259" key="3">
    <source>
        <dbReference type="PROSITE" id="PS50076"/>
    </source>
</evidence>
<evidence type="ECO:0000313" key="4">
    <source>
        <dbReference type="EMBL" id="CDI75276.1"/>
    </source>
</evidence>
<dbReference type="PRINTS" id="PR00625">
    <property type="entry name" value="JDOMAIN"/>
</dbReference>
<sequence>MGVLSARLLAVLGVFALSNSSFDLNQQPTFISFANADASNPGNLYATLGLKRNATTTEIKKAYRKLSMKFHLGLKRNATTTEIKKAYRKLSMKFHPDKNKSPDAEAKFREISYAYEVLSNAEQRKVYDAQGHEGLEREQAKILGIHLMYFRNFLADLEDLEVLVDEEALVKFLKLPAQS</sequence>
<reference evidence="4" key="1">
    <citation type="submission" date="2013-10" db="EMBL/GenBank/DDBJ databases">
        <title>Genomic analysis of the causative agents of coccidiosis in chickens.</title>
        <authorList>
            <person name="Reid A.J."/>
            <person name="Blake D."/>
            <person name="Billington K."/>
            <person name="Browne H."/>
            <person name="Dunn M."/>
            <person name="Hung S."/>
            <person name="Kawahara F."/>
            <person name="Miranda-Saavedra D."/>
            <person name="Mourier T."/>
            <person name="Nagra H."/>
            <person name="Otto T.D."/>
            <person name="Rawlings N."/>
            <person name="Sanchez A."/>
            <person name="Sanders M."/>
            <person name="Subramaniam C."/>
            <person name="Tay Y."/>
            <person name="Dear P."/>
            <person name="Doerig C."/>
            <person name="Gruber A."/>
            <person name="Parkinson J."/>
            <person name="Shirley M."/>
            <person name="Wan K.L."/>
            <person name="Berriman M."/>
            <person name="Tomley F."/>
            <person name="Pain A."/>
        </authorList>
    </citation>
    <scope>NUCLEOTIDE SEQUENCE [LARGE SCALE GENOMIC DNA]</scope>
    <source>
        <strain evidence="4">Houghton</strain>
    </source>
</reference>
<dbReference type="InterPro" id="IPR018253">
    <property type="entry name" value="DnaJ_domain_CS"/>
</dbReference>
<dbReference type="Proteomes" id="UP000018201">
    <property type="component" value="Unassembled WGS sequence"/>
</dbReference>
<evidence type="ECO:0000313" key="5">
    <source>
        <dbReference type="Proteomes" id="UP000018201"/>
    </source>
</evidence>
<name>U6G4W2_9EIME</name>
<dbReference type="Pfam" id="PF00226">
    <property type="entry name" value="DnaJ"/>
    <property type="match status" value="2"/>
</dbReference>
<dbReference type="SUPFAM" id="SSF46565">
    <property type="entry name" value="Chaperone J-domain"/>
    <property type="match status" value="2"/>
</dbReference>
<dbReference type="SMART" id="SM00271">
    <property type="entry name" value="DnaJ"/>
    <property type="match status" value="1"/>
</dbReference>
<evidence type="ECO:0000256" key="2">
    <source>
        <dbReference type="SAM" id="SignalP"/>
    </source>
</evidence>
<feature type="chain" id="PRO_5004669497" evidence="2">
    <location>
        <begin position="17"/>
        <end position="179"/>
    </location>
</feature>
<dbReference type="GO" id="GO:0051787">
    <property type="term" value="F:misfolded protein binding"/>
    <property type="evidence" value="ECO:0007669"/>
    <property type="project" value="TreeGrafter"/>
</dbReference>
<dbReference type="AlphaFoldDB" id="U6G4W2"/>
<organism evidence="4 5">
    <name type="scientific">Eimeria praecox</name>
    <dbReference type="NCBI Taxonomy" id="51316"/>
    <lineage>
        <taxon>Eukaryota</taxon>
        <taxon>Sar</taxon>
        <taxon>Alveolata</taxon>
        <taxon>Apicomplexa</taxon>
        <taxon>Conoidasida</taxon>
        <taxon>Coccidia</taxon>
        <taxon>Eucoccidiorida</taxon>
        <taxon>Eimeriorina</taxon>
        <taxon>Eimeriidae</taxon>
        <taxon>Eimeria</taxon>
    </lineage>
</organism>
<keyword evidence="2" id="KW-0732">Signal</keyword>
<keyword evidence="5" id="KW-1185">Reference proteome</keyword>
<reference evidence="4" key="2">
    <citation type="submission" date="2013-10" db="EMBL/GenBank/DDBJ databases">
        <authorList>
            <person name="Aslett M."/>
        </authorList>
    </citation>
    <scope>NUCLEOTIDE SEQUENCE [LARGE SCALE GENOMIC DNA]</scope>
    <source>
        <strain evidence="4">Houghton</strain>
    </source>
</reference>
<dbReference type="OrthoDB" id="550424at2759"/>
<dbReference type="PANTHER" id="PTHR44360:SF1">
    <property type="entry name" value="DNAJ HOMOLOG SUBFAMILY B MEMBER 9"/>
    <property type="match status" value="1"/>
</dbReference>
<gene>
    <name evidence="4" type="ORF">EPH_0004860</name>
</gene>
<accession>U6G4W2</accession>
<dbReference type="InterPro" id="IPR036869">
    <property type="entry name" value="J_dom_sf"/>
</dbReference>
<evidence type="ECO:0000256" key="1">
    <source>
        <dbReference type="ARBA" id="ARBA00023186"/>
    </source>
</evidence>
<dbReference type="EMBL" id="HG690824">
    <property type="protein sequence ID" value="CDI75276.1"/>
    <property type="molecule type" value="Genomic_DNA"/>
</dbReference>
<dbReference type="GO" id="GO:0036503">
    <property type="term" value="P:ERAD pathway"/>
    <property type="evidence" value="ECO:0007669"/>
    <property type="project" value="TreeGrafter"/>
</dbReference>
<feature type="domain" description="J" evidence="3">
    <location>
        <begin position="43"/>
        <end position="131"/>
    </location>
</feature>
<dbReference type="InterPro" id="IPR001623">
    <property type="entry name" value="DnaJ_domain"/>
</dbReference>
<proteinExistence type="predicted"/>
<dbReference type="VEuPathDB" id="ToxoDB:EPH_0004860"/>
<dbReference type="InterPro" id="IPR051948">
    <property type="entry name" value="Hsp70_co-chaperone_J-domain"/>
</dbReference>
<feature type="signal peptide" evidence="2">
    <location>
        <begin position="1"/>
        <end position="16"/>
    </location>
</feature>
<dbReference type="GO" id="GO:0051087">
    <property type="term" value="F:protein-folding chaperone binding"/>
    <property type="evidence" value="ECO:0007669"/>
    <property type="project" value="TreeGrafter"/>
</dbReference>
<dbReference type="CDD" id="cd06257">
    <property type="entry name" value="DnaJ"/>
    <property type="match status" value="1"/>
</dbReference>
<protein>
    <submittedName>
        <fullName evidence="4">DnaJ protein, putative</fullName>
    </submittedName>
</protein>
<dbReference type="PROSITE" id="PS50076">
    <property type="entry name" value="DNAJ_2"/>
    <property type="match status" value="1"/>
</dbReference>
<dbReference type="GO" id="GO:0005783">
    <property type="term" value="C:endoplasmic reticulum"/>
    <property type="evidence" value="ECO:0007669"/>
    <property type="project" value="TreeGrafter"/>
</dbReference>
<dbReference type="PANTHER" id="PTHR44360">
    <property type="entry name" value="DNAJ HOMOLOG SUBFAMILY B MEMBER 9"/>
    <property type="match status" value="1"/>
</dbReference>
<dbReference type="PROSITE" id="PS00636">
    <property type="entry name" value="DNAJ_1"/>
    <property type="match status" value="1"/>
</dbReference>